<organism evidence="1 2">
    <name type="scientific">Colletotrichum paranaense</name>
    <dbReference type="NCBI Taxonomy" id="1914294"/>
    <lineage>
        <taxon>Eukaryota</taxon>
        <taxon>Fungi</taxon>
        <taxon>Dikarya</taxon>
        <taxon>Ascomycota</taxon>
        <taxon>Pezizomycotina</taxon>
        <taxon>Sordariomycetes</taxon>
        <taxon>Hypocreomycetidae</taxon>
        <taxon>Glomerellales</taxon>
        <taxon>Glomerellaceae</taxon>
        <taxon>Colletotrichum</taxon>
        <taxon>Colletotrichum acutatum species complex</taxon>
    </lineage>
</organism>
<reference evidence="1 2" key="1">
    <citation type="submission" date="2016-10" db="EMBL/GenBank/DDBJ databases">
        <title>The genome sequence of Colletotrichum fioriniae PJ7.</title>
        <authorList>
            <person name="Baroncelli R."/>
        </authorList>
    </citation>
    <scope>NUCLEOTIDE SEQUENCE [LARGE SCALE GENOMIC DNA]</scope>
    <source>
        <strain evidence="1 2">IMI 384185</strain>
    </source>
</reference>
<dbReference type="RefSeq" id="XP_060351823.1">
    <property type="nucleotide sequence ID" value="XM_060490357.1"/>
</dbReference>
<comment type="caution">
    <text evidence="1">The sequence shown here is derived from an EMBL/GenBank/DDBJ whole genome shotgun (WGS) entry which is preliminary data.</text>
</comment>
<proteinExistence type="predicted"/>
<protein>
    <submittedName>
        <fullName evidence="1">Uncharacterized protein</fullName>
    </submittedName>
</protein>
<name>A0ABQ9ST41_9PEZI</name>
<dbReference type="EMBL" id="MOPA01000004">
    <property type="protein sequence ID" value="KAK1542696.1"/>
    <property type="molecule type" value="Genomic_DNA"/>
</dbReference>
<evidence type="ECO:0000313" key="2">
    <source>
        <dbReference type="Proteomes" id="UP001241169"/>
    </source>
</evidence>
<sequence>MTLSLLPSLLYASVYMCVYMYFSGSLQHESLQHFKHRSPRDFENLIRYGIDRSDNHHRRRQGHPSRGDAAAVRSGGCRILRLGTIEEEKRRRVRGTPRSITWEVVRLSTAMGPRQGSDFRREVQLPSTPRIGIILRTLVIGRWETVGPTRPARNWG</sequence>
<dbReference type="GeneID" id="85374256"/>
<evidence type="ECO:0000313" key="1">
    <source>
        <dbReference type="EMBL" id="KAK1542696.1"/>
    </source>
</evidence>
<dbReference type="Proteomes" id="UP001241169">
    <property type="component" value="Unassembled WGS sequence"/>
</dbReference>
<gene>
    <name evidence="1" type="ORF">CPAR01_06083</name>
</gene>
<keyword evidence="2" id="KW-1185">Reference proteome</keyword>
<accession>A0ABQ9ST41</accession>